<dbReference type="SUPFAM" id="SSF81330">
    <property type="entry name" value="Gated mechanosensitive channel"/>
    <property type="match status" value="1"/>
</dbReference>
<evidence type="ECO:0000256" key="6">
    <source>
        <dbReference type="ARBA" id="ARBA00023065"/>
    </source>
</evidence>
<protein>
    <recommendedName>
        <fullName evidence="9">Large-conductance mechanosensitive channel</fullName>
    </recommendedName>
</protein>
<dbReference type="KEGG" id="pal:PA0113"/>
<evidence type="ECO:0000256" key="9">
    <source>
        <dbReference type="HAMAP-Rule" id="MF_00115"/>
    </source>
</evidence>
<keyword evidence="7 9" id="KW-0472">Membrane</keyword>
<evidence type="ECO:0000256" key="7">
    <source>
        <dbReference type="ARBA" id="ARBA00023136"/>
    </source>
</evidence>
<evidence type="ECO:0000256" key="5">
    <source>
        <dbReference type="ARBA" id="ARBA00022989"/>
    </source>
</evidence>
<sequence>MTFFQGFKNFITRGNVINLAVAVVIGQLFSKIVSSLVADIMMPPFSLLFNETKGLQGLKWCIKEDVYMNYGIFLQNILEFVIFSFAIYLILTIFSRTKLEKPKSELKLILESLQKEITLLQEIKNNLQQNNNKK</sequence>
<organism evidence="11 12">
    <name type="scientific">Phytoplasma australiense</name>
    <dbReference type="NCBI Taxonomy" id="59748"/>
    <lineage>
        <taxon>Bacteria</taxon>
        <taxon>Bacillati</taxon>
        <taxon>Mycoplasmatota</taxon>
        <taxon>Mollicutes</taxon>
        <taxon>Acholeplasmatales</taxon>
        <taxon>Acholeplasmataceae</taxon>
        <taxon>Candidatus Phytoplasma</taxon>
        <taxon>16SrXII (Stolbur group)</taxon>
    </lineage>
</organism>
<dbReference type="InterPro" id="IPR001185">
    <property type="entry name" value="MS_channel"/>
</dbReference>
<feature type="coiled-coil region" evidence="10">
    <location>
        <begin position="103"/>
        <end position="133"/>
    </location>
</feature>
<dbReference type="STRING" id="59748.PA0113"/>
<dbReference type="InterPro" id="IPR036019">
    <property type="entry name" value="MscL_channel"/>
</dbReference>
<keyword evidence="5 9" id="KW-1133">Transmembrane helix</keyword>
<comment type="subcellular location">
    <subcellularLocation>
        <location evidence="9">Cell membrane</location>
        <topology evidence="9">Multi-pass membrane protein</topology>
    </subcellularLocation>
    <subcellularLocation>
        <location evidence="1">Membrane</location>
        <topology evidence="1">Multi-pass membrane protein</topology>
    </subcellularLocation>
</comment>
<dbReference type="Pfam" id="PF01741">
    <property type="entry name" value="MscL"/>
    <property type="match status" value="1"/>
</dbReference>
<dbReference type="GO" id="GO:0008381">
    <property type="term" value="F:mechanosensitive monoatomic ion channel activity"/>
    <property type="evidence" value="ECO:0007669"/>
    <property type="project" value="UniProtKB-UniRule"/>
</dbReference>
<dbReference type="Gene3D" id="1.10.1200.120">
    <property type="entry name" value="Large-conductance mechanosensitive channel, MscL, domain 1"/>
    <property type="match status" value="1"/>
</dbReference>
<evidence type="ECO:0000256" key="1">
    <source>
        <dbReference type="ARBA" id="ARBA00004141"/>
    </source>
</evidence>
<dbReference type="HAMAP" id="MF_00115">
    <property type="entry name" value="MscL"/>
    <property type="match status" value="1"/>
</dbReference>
<dbReference type="PANTHER" id="PTHR30266:SF2">
    <property type="entry name" value="LARGE-CONDUCTANCE MECHANOSENSITIVE CHANNEL"/>
    <property type="match status" value="1"/>
</dbReference>
<comment type="subunit">
    <text evidence="9">Homopentamer.</text>
</comment>
<keyword evidence="4 9" id="KW-0812">Transmembrane</keyword>
<keyword evidence="8 9" id="KW-0407">Ion channel</keyword>
<keyword evidence="3 9" id="KW-1003">Cell membrane</keyword>
<dbReference type="Proteomes" id="UP000008323">
    <property type="component" value="Chromosome"/>
</dbReference>
<feature type="transmembrane region" description="Helical" evidence="9">
    <location>
        <begin position="16"/>
        <end position="38"/>
    </location>
</feature>
<evidence type="ECO:0000256" key="2">
    <source>
        <dbReference type="ARBA" id="ARBA00022448"/>
    </source>
</evidence>
<proteinExistence type="inferred from homology"/>
<keyword evidence="2 9" id="KW-0813">Transport</keyword>
<evidence type="ECO:0000313" key="11">
    <source>
        <dbReference type="EMBL" id="CAM11448.1"/>
    </source>
</evidence>
<gene>
    <name evidence="9 11" type="primary">mscL</name>
    <name evidence="11" type="ordered locus">PA0113</name>
</gene>
<dbReference type="EMBL" id="AM422018">
    <property type="protein sequence ID" value="CAM11448.1"/>
    <property type="molecule type" value="Genomic_DNA"/>
</dbReference>
<accession>B1V916</accession>
<dbReference type="NCBIfam" id="TIGR00220">
    <property type="entry name" value="mscL"/>
    <property type="match status" value="1"/>
</dbReference>
<dbReference type="PANTHER" id="PTHR30266">
    <property type="entry name" value="MECHANOSENSITIVE CHANNEL MSCL"/>
    <property type="match status" value="1"/>
</dbReference>
<evidence type="ECO:0000256" key="8">
    <source>
        <dbReference type="ARBA" id="ARBA00023303"/>
    </source>
</evidence>
<name>B1V916_PHYAS</name>
<keyword evidence="6 9" id="KW-0406">Ion transport</keyword>
<dbReference type="AlphaFoldDB" id="B1V916"/>
<evidence type="ECO:0000256" key="4">
    <source>
        <dbReference type="ARBA" id="ARBA00022692"/>
    </source>
</evidence>
<comment type="function">
    <text evidence="9">Channel that opens in response to stretch forces in the membrane lipid bilayer. May participate in the regulation of osmotic pressure changes within the cell.</text>
</comment>
<feature type="transmembrane region" description="Helical" evidence="9">
    <location>
        <begin position="72"/>
        <end position="94"/>
    </location>
</feature>
<comment type="similarity">
    <text evidence="9">Belongs to the MscL family.</text>
</comment>
<dbReference type="InterPro" id="IPR037673">
    <property type="entry name" value="MSC/AndL"/>
</dbReference>
<keyword evidence="10" id="KW-0175">Coiled coil</keyword>
<reference evidence="11 12" key="1">
    <citation type="journal article" date="2008" name="J. Bacteriol.">
        <title>Comparative genome analysis of 'Candidatus Phytoplasma australiense' (subgroup tuf-Australia I; rp-A) and 'Ca. Phytoplasma asteris' strains OY-M and AY-WB.</title>
        <authorList>
            <person name="Tran-Nguyen L.T."/>
            <person name="Kube M."/>
            <person name="Schneider B."/>
            <person name="Reinhardt R."/>
            <person name="Gibb K.S."/>
        </authorList>
    </citation>
    <scope>NUCLEOTIDE SEQUENCE [LARGE SCALE GENOMIC DNA]</scope>
</reference>
<dbReference type="eggNOG" id="COG1970">
    <property type="taxonomic scope" value="Bacteria"/>
</dbReference>
<evidence type="ECO:0000256" key="10">
    <source>
        <dbReference type="SAM" id="Coils"/>
    </source>
</evidence>
<evidence type="ECO:0000313" key="12">
    <source>
        <dbReference type="Proteomes" id="UP000008323"/>
    </source>
</evidence>
<dbReference type="GO" id="GO:0005886">
    <property type="term" value="C:plasma membrane"/>
    <property type="evidence" value="ECO:0007669"/>
    <property type="project" value="UniProtKB-SubCell"/>
</dbReference>
<evidence type="ECO:0000256" key="3">
    <source>
        <dbReference type="ARBA" id="ARBA00022475"/>
    </source>
</evidence>